<dbReference type="AlphaFoldDB" id="A0A450SAV4"/>
<dbReference type="EMBL" id="CAADEY010000007">
    <property type="protein sequence ID" value="VFJ44054.1"/>
    <property type="molecule type" value="Genomic_DNA"/>
</dbReference>
<gene>
    <name evidence="3" type="ORF">BECKDK2373B_GA0170837_10232</name>
    <name evidence="2" type="ORF">BECKDK2373C_GA0170839_100746</name>
</gene>
<keyword evidence="1" id="KW-0812">Transmembrane</keyword>
<protein>
    <submittedName>
        <fullName evidence="3">Uncharacterized protein</fullName>
    </submittedName>
</protein>
<evidence type="ECO:0000313" key="3">
    <source>
        <dbReference type="EMBL" id="VFJ49252.1"/>
    </source>
</evidence>
<evidence type="ECO:0000256" key="1">
    <source>
        <dbReference type="SAM" id="Phobius"/>
    </source>
</evidence>
<name>A0A450SAV4_9GAMM</name>
<keyword evidence="1" id="KW-1133">Transmembrane helix</keyword>
<organism evidence="3">
    <name type="scientific">Candidatus Kentrum sp. DK</name>
    <dbReference type="NCBI Taxonomy" id="2126562"/>
    <lineage>
        <taxon>Bacteria</taxon>
        <taxon>Pseudomonadati</taxon>
        <taxon>Pseudomonadota</taxon>
        <taxon>Gammaproteobacteria</taxon>
        <taxon>Candidatus Kentrum</taxon>
    </lineage>
</organism>
<proteinExistence type="predicted"/>
<reference evidence="3" key="1">
    <citation type="submission" date="2019-02" db="EMBL/GenBank/DDBJ databases">
        <authorList>
            <person name="Gruber-Vodicka R. H."/>
            <person name="Seah K. B. B."/>
        </authorList>
    </citation>
    <scope>NUCLEOTIDE SEQUENCE</scope>
    <source>
        <strain evidence="2">BECK_DK161</strain>
        <strain evidence="3">BECK_DK47</strain>
    </source>
</reference>
<evidence type="ECO:0000313" key="2">
    <source>
        <dbReference type="EMBL" id="VFJ44054.1"/>
    </source>
</evidence>
<dbReference type="EMBL" id="CAADEX010000023">
    <property type="protein sequence ID" value="VFJ49252.1"/>
    <property type="molecule type" value="Genomic_DNA"/>
</dbReference>
<accession>A0A450SAV4</accession>
<feature type="transmembrane region" description="Helical" evidence="1">
    <location>
        <begin position="37"/>
        <end position="58"/>
    </location>
</feature>
<keyword evidence="1" id="KW-0472">Membrane</keyword>
<sequence>MFAYGVRSILRVWLRPWPRYAFLASYSLKIKAGLKKFFSANLCVLCASAVAIFSFLTAEALQYAEIRREEKNQRVNRNTRRRRDLVAAPPRYAKLTLRSLTALKMASKCSATKCKPRFLNHFFLVMKHNSSFAVASKGRYKVIRIADFTMADRGNKGISLSYPRASGAGSI</sequence>